<comment type="subunit">
    <text evidence="5">Self-interacts. Interacts with FtsZ.</text>
</comment>
<gene>
    <name evidence="5" type="primary">ftsA</name>
    <name evidence="9" type="ORF">SAMN05421780_11020</name>
</gene>
<dbReference type="STRING" id="927664.SAMN05421780_11020"/>
<keyword evidence="1 5" id="KW-1003">Cell membrane</keyword>
<dbReference type="Pfam" id="PF14450">
    <property type="entry name" value="FtsA"/>
    <property type="match status" value="1"/>
</dbReference>
<dbReference type="InterPro" id="IPR020823">
    <property type="entry name" value="Cell_div_FtsA"/>
</dbReference>
<feature type="region of interest" description="Disordered" evidence="7">
    <location>
        <begin position="401"/>
        <end position="423"/>
    </location>
</feature>
<dbReference type="OrthoDB" id="9768127at2"/>
<evidence type="ECO:0000256" key="4">
    <source>
        <dbReference type="ARBA" id="ARBA00023306"/>
    </source>
</evidence>
<evidence type="ECO:0000256" key="6">
    <source>
        <dbReference type="PIRNR" id="PIRNR003101"/>
    </source>
</evidence>
<dbReference type="SUPFAM" id="SSF53067">
    <property type="entry name" value="Actin-like ATPase domain"/>
    <property type="match status" value="2"/>
</dbReference>
<evidence type="ECO:0000256" key="7">
    <source>
        <dbReference type="SAM" id="MobiDB-lite"/>
    </source>
</evidence>
<evidence type="ECO:0000313" key="9">
    <source>
        <dbReference type="EMBL" id="SFC80063.1"/>
    </source>
</evidence>
<dbReference type="PANTHER" id="PTHR32432:SF4">
    <property type="entry name" value="CELL DIVISION PROTEIN FTSA"/>
    <property type="match status" value="1"/>
</dbReference>
<dbReference type="InterPro" id="IPR043129">
    <property type="entry name" value="ATPase_NBD"/>
</dbReference>
<dbReference type="SMART" id="SM00842">
    <property type="entry name" value="FtsA"/>
    <property type="match status" value="1"/>
</dbReference>
<protein>
    <recommendedName>
        <fullName evidence="5 6">Cell division protein FtsA</fullName>
    </recommendedName>
</protein>
<reference evidence="9 10" key="1">
    <citation type="submission" date="2016-10" db="EMBL/GenBank/DDBJ databases">
        <authorList>
            <person name="de Groot N.N."/>
        </authorList>
    </citation>
    <scope>NUCLEOTIDE SEQUENCE [LARGE SCALE GENOMIC DNA]</scope>
    <source>
        <strain evidence="9 10">DSM 6793</strain>
    </source>
</reference>
<dbReference type="RefSeq" id="WP_091514903.1">
    <property type="nucleotide sequence ID" value="NZ_FOLE01000010.1"/>
</dbReference>
<organism evidence="9 10">
    <name type="scientific">Flexibacter flexilis DSM 6793</name>
    <dbReference type="NCBI Taxonomy" id="927664"/>
    <lineage>
        <taxon>Bacteria</taxon>
        <taxon>Pseudomonadati</taxon>
        <taxon>Bacteroidota</taxon>
        <taxon>Cytophagia</taxon>
        <taxon>Cytophagales</taxon>
        <taxon>Flexibacteraceae</taxon>
        <taxon>Flexibacter</taxon>
    </lineage>
</organism>
<accession>A0A1I1MBP3</accession>
<evidence type="ECO:0000256" key="1">
    <source>
        <dbReference type="ARBA" id="ARBA00022475"/>
    </source>
</evidence>
<comment type="function">
    <text evidence="5 6">Cell division protein that is involved in the assembly of the Z ring. May serve as a membrane anchor for the Z ring.</text>
</comment>
<keyword evidence="2 5" id="KW-0132">Cell division</keyword>
<comment type="similarity">
    <text evidence="5 6">Belongs to the FtsA/MreB family.</text>
</comment>
<keyword evidence="4 5" id="KW-0131">Cell cycle</keyword>
<dbReference type="AlphaFoldDB" id="A0A1I1MBP3"/>
<evidence type="ECO:0000313" key="10">
    <source>
        <dbReference type="Proteomes" id="UP000199514"/>
    </source>
</evidence>
<dbReference type="Pfam" id="PF02491">
    <property type="entry name" value="SHS2_FTSA"/>
    <property type="match status" value="1"/>
</dbReference>
<feature type="domain" description="SHS2" evidence="8">
    <location>
        <begin position="7"/>
        <end position="197"/>
    </location>
</feature>
<feature type="compositionally biased region" description="Basic and acidic residues" evidence="7">
    <location>
        <begin position="413"/>
        <end position="423"/>
    </location>
</feature>
<dbReference type="NCBIfam" id="TIGR01174">
    <property type="entry name" value="ftsA"/>
    <property type="match status" value="1"/>
</dbReference>
<dbReference type="CDD" id="cd24048">
    <property type="entry name" value="ASKHA_NBD_FtsA"/>
    <property type="match status" value="1"/>
</dbReference>
<keyword evidence="10" id="KW-1185">Reference proteome</keyword>
<proteinExistence type="inferred from homology"/>
<evidence type="ECO:0000256" key="5">
    <source>
        <dbReference type="HAMAP-Rule" id="MF_02033"/>
    </source>
</evidence>
<dbReference type="PANTHER" id="PTHR32432">
    <property type="entry name" value="CELL DIVISION PROTEIN FTSA-RELATED"/>
    <property type="match status" value="1"/>
</dbReference>
<dbReference type="Gene3D" id="3.30.420.40">
    <property type="match status" value="2"/>
</dbReference>
<dbReference type="HAMAP" id="MF_02033">
    <property type="entry name" value="FtsA"/>
    <property type="match status" value="1"/>
</dbReference>
<name>A0A1I1MBP3_9BACT</name>
<dbReference type="Proteomes" id="UP000199514">
    <property type="component" value="Unassembled WGS sequence"/>
</dbReference>
<keyword evidence="3 5" id="KW-0472">Membrane</keyword>
<dbReference type="GO" id="GO:0043093">
    <property type="term" value="P:FtsZ-dependent cytokinesis"/>
    <property type="evidence" value="ECO:0007669"/>
    <property type="project" value="UniProtKB-UniRule"/>
</dbReference>
<dbReference type="GO" id="GO:0032153">
    <property type="term" value="C:cell division site"/>
    <property type="evidence" value="ECO:0007669"/>
    <property type="project" value="UniProtKB-UniRule"/>
</dbReference>
<evidence type="ECO:0000259" key="8">
    <source>
        <dbReference type="SMART" id="SM00842"/>
    </source>
</evidence>
<sequence>MQNDKIVVGLDIGTTKVCAIVGKLNTNGQLEILGVGKSESKGVVNGNVFNIDRTTDAIIAAVKEAEQQSNINIKVVNVGIAGQHVRSLQQHGVYVRPHNDDVISVTDIENLNSNMYRTLVPAGRKIIHVIPQDYLVDSFMRVPDPVGSNGSKIEADFQVVMAEVGAIKNIELSVKRAGLIIDDNGLMLEPIASSMSALTEEEKETGVVLVDIGGGTTDVAVFYKDILRHVAVIPFGGNVITADIKTGCMVLESQAELLKTRFGHALEVEVHENSIISIPGSQNRQPKEVSMRNLASIIEARVVEIIELVHREIIYSGYERSLIGGIVITGGGAQLKNMVQLVELVTGLPTRIGEPTHQIWFKDVHKIKDPMYATAVGLTLAGFQSFDSRVNNYQARYGQEVKNQNVPAPADETASKSEKKPSFWDKLKEKSLKIILDDDINKTDNTDY</sequence>
<dbReference type="GO" id="GO:0009898">
    <property type="term" value="C:cytoplasmic side of plasma membrane"/>
    <property type="evidence" value="ECO:0007669"/>
    <property type="project" value="UniProtKB-UniRule"/>
</dbReference>
<dbReference type="EMBL" id="FOLE01000010">
    <property type="protein sequence ID" value="SFC80063.1"/>
    <property type="molecule type" value="Genomic_DNA"/>
</dbReference>
<dbReference type="InterPro" id="IPR003494">
    <property type="entry name" value="SHS2_FtsA"/>
</dbReference>
<evidence type="ECO:0000256" key="3">
    <source>
        <dbReference type="ARBA" id="ARBA00023136"/>
    </source>
</evidence>
<evidence type="ECO:0000256" key="2">
    <source>
        <dbReference type="ARBA" id="ARBA00022618"/>
    </source>
</evidence>
<dbReference type="PIRSF" id="PIRSF003101">
    <property type="entry name" value="FtsA"/>
    <property type="match status" value="1"/>
</dbReference>
<comment type="subcellular location">
    <subcellularLocation>
        <location evidence="5">Cell membrane</location>
        <topology evidence="5">Peripheral membrane protein</topology>
        <orientation evidence="5">Cytoplasmic side</orientation>
    </subcellularLocation>
    <text evidence="5">Localizes to the Z ring in an FtsZ-dependent manner. Targeted to the membrane through a conserved C-terminal amphipathic helix.</text>
</comment>
<dbReference type="Gene3D" id="3.30.1490.110">
    <property type="match status" value="1"/>
</dbReference>
<dbReference type="InterPro" id="IPR050696">
    <property type="entry name" value="FtsA/MreB"/>
</dbReference>